<keyword evidence="9" id="KW-0675">Receptor</keyword>
<dbReference type="InterPro" id="IPR006029">
    <property type="entry name" value="Neurotrans-gated_channel_TM"/>
</dbReference>
<evidence type="ECO:0000256" key="8">
    <source>
        <dbReference type="ARBA" id="ARBA00023136"/>
    </source>
</evidence>
<keyword evidence="22" id="KW-1185">Reference proteome</keyword>
<accession>A0ABN9LF09</accession>
<evidence type="ECO:0000256" key="10">
    <source>
        <dbReference type="ARBA" id="ARBA00023257"/>
    </source>
</evidence>
<dbReference type="Pfam" id="PF02932">
    <property type="entry name" value="Neur_chan_memb"/>
    <property type="match status" value="1"/>
</dbReference>
<keyword evidence="5 18" id="KW-1133">Transmembrane helix</keyword>
<dbReference type="CDD" id="cd19063">
    <property type="entry name" value="LGIC_TM_5-HT3"/>
    <property type="match status" value="1"/>
</dbReference>
<evidence type="ECO:0000256" key="7">
    <source>
        <dbReference type="ARBA" id="ARBA00023065"/>
    </source>
</evidence>
<comment type="catalytic activity">
    <reaction evidence="14">
        <text>K(+)(in) = K(+)(out)</text>
        <dbReference type="Rhea" id="RHEA:29463"/>
        <dbReference type="ChEBI" id="CHEBI:29103"/>
    </reaction>
</comment>
<dbReference type="Gene3D" id="2.70.170.10">
    <property type="entry name" value="Neurotransmitter-gated ion-channel ligand-binding domain"/>
    <property type="match status" value="1"/>
</dbReference>
<keyword evidence="3 18" id="KW-0812">Transmembrane</keyword>
<keyword evidence="10" id="KW-0628">Postsynaptic cell membrane</keyword>
<evidence type="ECO:0000256" key="3">
    <source>
        <dbReference type="ARBA" id="ARBA00022692"/>
    </source>
</evidence>
<feature type="transmembrane region" description="Helical" evidence="18">
    <location>
        <begin position="280"/>
        <end position="303"/>
    </location>
</feature>
<evidence type="ECO:0000256" key="18">
    <source>
        <dbReference type="RuleBase" id="RU000687"/>
    </source>
</evidence>
<feature type="transmembrane region" description="Helical" evidence="18">
    <location>
        <begin position="315"/>
        <end position="334"/>
    </location>
</feature>
<dbReference type="InterPro" id="IPR036719">
    <property type="entry name" value="Neuro-gated_channel_TM_sf"/>
</dbReference>
<evidence type="ECO:0000313" key="22">
    <source>
        <dbReference type="Proteomes" id="UP001176940"/>
    </source>
</evidence>
<keyword evidence="1 18" id="KW-0813">Transport</keyword>
<evidence type="ECO:0000256" key="17">
    <source>
        <dbReference type="ARBA" id="ARBA00037540"/>
    </source>
</evidence>
<evidence type="ECO:0000256" key="11">
    <source>
        <dbReference type="ARBA" id="ARBA00023286"/>
    </source>
</evidence>
<evidence type="ECO:0008006" key="23">
    <source>
        <dbReference type="Google" id="ProtNLM"/>
    </source>
</evidence>
<keyword evidence="7 18" id="KW-0406">Ion transport</keyword>
<keyword evidence="6" id="KW-0770">Synapse</keyword>
<keyword evidence="2" id="KW-1003">Cell membrane</keyword>
<dbReference type="SUPFAM" id="SSF90112">
    <property type="entry name" value="Neurotransmitter-gated ion-channel transmembrane pore"/>
    <property type="match status" value="1"/>
</dbReference>
<evidence type="ECO:0000313" key="21">
    <source>
        <dbReference type="EMBL" id="CAJ0940361.1"/>
    </source>
</evidence>
<sequence length="471" mass="54413">MRRTMGAADAFLRRIRCPIVSLSFIKPALHDLNALYLDSNPISAVSYELESNRSTLVELSDHLMDGYHKDVRPVKNWRTTTTVYIEVAVYAILGVDEKNQFVKTYIWYNQSWVDEFLKWDPIQFDNITHIFIPTHSIWLPDIMIEEVVGARETTNAPYIYVNNRGRVFKKNPIHIMTSCNLDIYHFPFDFLNCSISFRSWLHSTQEINISLWRTPKDMQLLKDPSEDDGEWDLVSVVPSYEVTTDHNNNYGQITFYWDTRRRKKVSNDLLRRGCQEKTSLLHIVNLILPSVLLMIMDIIGFYIPPESGERISFKITLLLGYSVFLIIVSDTLPATGAPLIGIYFALCMILLLISLTESILIVRSFHQQNLRPEVPKWLKTLVLEKMTVFISIKDRGESDGSNSGACFHNENVSSGINDGVHLAFLYVNPISFRLFLTVRSQTLTPVSTHSLLIWFLVHFLLWRHIALSFRS</sequence>
<dbReference type="InterPro" id="IPR008133">
    <property type="entry name" value="5HT3_rcpt_A"/>
</dbReference>
<protein>
    <recommendedName>
        <fullName evidence="23">5-hydroxytryptamine receptor 3A</fullName>
    </recommendedName>
</protein>
<dbReference type="InterPro" id="IPR006202">
    <property type="entry name" value="Neur_chan_lig-bd"/>
</dbReference>
<evidence type="ECO:0000256" key="5">
    <source>
        <dbReference type="ARBA" id="ARBA00022989"/>
    </source>
</evidence>
<reference evidence="21" key="1">
    <citation type="submission" date="2023-07" db="EMBL/GenBank/DDBJ databases">
        <authorList>
            <person name="Stuckert A."/>
        </authorList>
    </citation>
    <scope>NUCLEOTIDE SEQUENCE</scope>
</reference>
<evidence type="ECO:0000256" key="14">
    <source>
        <dbReference type="ARBA" id="ARBA00034430"/>
    </source>
</evidence>
<comment type="similarity">
    <text evidence="18">Belongs to the ligand-gated ion channel (TC 1.A.9) family.</text>
</comment>
<evidence type="ECO:0000256" key="12">
    <source>
        <dbReference type="ARBA" id="ARBA00023303"/>
    </source>
</evidence>
<dbReference type="SUPFAM" id="SSF63712">
    <property type="entry name" value="Nicotinic receptor ligand binding domain-like"/>
    <property type="match status" value="1"/>
</dbReference>
<evidence type="ECO:0000256" key="15">
    <source>
        <dbReference type="ARBA" id="ARBA00036239"/>
    </source>
</evidence>
<evidence type="ECO:0000256" key="9">
    <source>
        <dbReference type="ARBA" id="ARBA00023170"/>
    </source>
</evidence>
<evidence type="ECO:0000256" key="2">
    <source>
        <dbReference type="ARBA" id="ARBA00022475"/>
    </source>
</evidence>
<dbReference type="Pfam" id="PF02931">
    <property type="entry name" value="Neur_chan_LBD"/>
    <property type="match status" value="1"/>
</dbReference>
<keyword evidence="12 18" id="KW-0407">Ion channel</keyword>
<comment type="catalytic activity">
    <reaction evidence="16">
        <text>Ca(2+)(in) = Ca(2+)(out)</text>
        <dbReference type="Rhea" id="RHEA:29671"/>
        <dbReference type="ChEBI" id="CHEBI:29108"/>
    </reaction>
</comment>
<dbReference type="Gene3D" id="1.20.58.390">
    <property type="entry name" value="Neurotransmitter-gated ion-channel transmembrane domain"/>
    <property type="match status" value="1"/>
</dbReference>
<evidence type="ECO:0000259" key="19">
    <source>
        <dbReference type="Pfam" id="PF02931"/>
    </source>
</evidence>
<gene>
    <name evidence="21" type="ORF">RIMI_LOCUS8541542</name>
</gene>
<organism evidence="21 22">
    <name type="scientific">Ranitomeya imitator</name>
    <name type="common">mimic poison frog</name>
    <dbReference type="NCBI Taxonomy" id="111125"/>
    <lineage>
        <taxon>Eukaryota</taxon>
        <taxon>Metazoa</taxon>
        <taxon>Chordata</taxon>
        <taxon>Craniata</taxon>
        <taxon>Vertebrata</taxon>
        <taxon>Euteleostomi</taxon>
        <taxon>Amphibia</taxon>
        <taxon>Batrachia</taxon>
        <taxon>Anura</taxon>
        <taxon>Neobatrachia</taxon>
        <taxon>Hyloidea</taxon>
        <taxon>Dendrobatidae</taxon>
        <taxon>Dendrobatinae</taxon>
        <taxon>Ranitomeya</taxon>
    </lineage>
</organism>
<name>A0ABN9LF09_9NEOB</name>
<dbReference type="EMBL" id="CAUEEQ010017023">
    <property type="protein sequence ID" value="CAJ0940361.1"/>
    <property type="molecule type" value="Genomic_DNA"/>
</dbReference>
<comment type="subcellular location">
    <subcellularLocation>
        <location evidence="13">Postsynaptic cell membrane</location>
        <topology evidence="13">Multi-pass membrane protein</topology>
    </subcellularLocation>
</comment>
<dbReference type="PROSITE" id="PS00236">
    <property type="entry name" value="NEUROTR_ION_CHANNEL"/>
    <property type="match status" value="1"/>
</dbReference>
<dbReference type="PRINTS" id="PR01709">
    <property type="entry name" value="5HT3ARECEPTR"/>
</dbReference>
<keyword evidence="8 18" id="KW-0472">Membrane</keyword>
<evidence type="ECO:0000256" key="13">
    <source>
        <dbReference type="ARBA" id="ARBA00034104"/>
    </source>
</evidence>
<evidence type="ECO:0000256" key="16">
    <source>
        <dbReference type="ARBA" id="ARBA00036634"/>
    </source>
</evidence>
<dbReference type="Proteomes" id="UP001176940">
    <property type="component" value="Unassembled WGS sequence"/>
</dbReference>
<feature type="transmembrane region" description="Helical" evidence="18">
    <location>
        <begin position="340"/>
        <end position="362"/>
    </location>
</feature>
<dbReference type="PRINTS" id="PR00252">
    <property type="entry name" value="NRIONCHANNEL"/>
</dbReference>
<comment type="caution">
    <text evidence="21">The sequence shown here is derived from an EMBL/GenBank/DDBJ whole genome shotgun (WGS) entry which is preliminary data.</text>
</comment>
<comment type="catalytic activity">
    <reaction evidence="15">
        <text>Na(+)(in) = Na(+)(out)</text>
        <dbReference type="Rhea" id="RHEA:34963"/>
        <dbReference type="ChEBI" id="CHEBI:29101"/>
    </reaction>
</comment>
<evidence type="ECO:0000259" key="20">
    <source>
        <dbReference type="Pfam" id="PF02932"/>
    </source>
</evidence>
<dbReference type="InterPro" id="IPR006201">
    <property type="entry name" value="Neur_channel"/>
</dbReference>
<comment type="function">
    <text evidence="17">Forms serotonin (5-hydroxytryptamine/5-HT3)-activated cation-selective channel complexes, which when activated cause fast, depolarizing responses in neurons.</text>
</comment>
<dbReference type="InterPro" id="IPR038050">
    <property type="entry name" value="Neuro_actylchol_rec"/>
</dbReference>
<feature type="domain" description="Neurotransmitter-gated ion-channel transmembrane" evidence="20">
    <location>
        <begin position="286"/>
        <end position="401"/>
    </location>
</feature>
<feature type="transmembrane region" description="Helical" evidence="18">
    <location>
        <begin position="443"/>
        <end position="462"/>
    </location>
</feature>
<proteinExistence type="inferred from homology"/>
<keyword evidence="11" id="KW-1071">Ligand-gated ion channel</keyword>
<dbReference type="InterPro" id="IPR036734">
    <property type="entry name" value="Neur_chan_lig-bd_sf"/>
</dbReference>
<evidence type="ECO:0000256" key="6">
    <source>
        <dbReference type="ARBA" id="ARBA00023018"/>
    </source>
</evidence>
<dbReference type="InterPro" id="IPR049944">
    <property type="entry name" value="LGIC_TM_5-HT3"/>
</dbReference>
<feature type="domain" description="Neurotransmitter-gated ion-channel ligand-binding" evidence="19">
    <location>
        <begin position="58"/>
        <end position="262"/>
    </location>
</feature>
<evidence type="ECO:0000256" key="4">
    <source>
        <dbReference type="ARBA" id="ARBA00022729"/>
    </source>
</evidence>
<keyword evidence="4" id="KW-0732">Signal</keyword>
<evidence type="ECO:0000256" key="1">
    <source>
        <dbReference type="ARBA" id="ARBA00022448"/>
    </source>
</evidence>
<dbReference type="InterPro" id="IPR018000">
    <property type="entry name" value="Neurotransmitter_ion_chnl_CS"/>
</dbReference>
<dbReference type="PANTHER" id="PTHR18945">
    <property type="entry name" value="NEUROTRANSMITTER GATED ION CHANNEL"/>
    <property type="match status" value="1"/>
</dbReference>